<dbReference type="Gramene" id="TraesJAG3D03G01914370.1">
    <property type="protein sequence ID" value="TraesJAG3D03G01914370.1"/>
    <property type="gene ID" value="TraesJAG3D03G01914370"/>
</dbReference>
<dbReference type="InterPro" id="IPR040079">
    <property type="entry name" value="Glutathione_S-Trfase"/>
</dbReference>
<dbReference type="InterPro" id="IPR045073">
    <property type="entry name" value="Omega/Tau-like"/>
</dbReference>
<dbReference type="FunFam" id="1.20.1050.10:FF:000023">
    <property type="entry name" value="Probable glutathione S-transferase GSTU6"/>
    <property type="match status" value="1"/>
</dbReference>
<dbReference type="Gramene" id="TraesJUL3D03G01924120.1">
    <property type="protein sequence ID" value="TraesJUL3D03G01924120.1"/>
    <property type="gene ID" value="TraesJUL3D03G01924120"/>
</dbReference>
<feature type="domain" description="GST C-terminal" evidence="6">
    <location>
        <begin position="95"/>
        <end position="226"/>
    </location>
</feature>
<name>A0A3B6GV61_WHEAT</name>
<dbReference type="Gramene" id="TraesCLE_scaffold_110136_01G000100.1">
    <property type="protein sequence ID" value="TraesCLE_scaffold_110136_01G000100.1"/>
    <property type="gene ID" value="TraesCLE_scaffold_110136_01G000100"/>
</dbReference>
<evidence type="ECO:0000256" key="3">
    <source>
        <dbReference type="ARBA" id="ARBA00047960"/>
    </source>
</evidence>
<dbReference type="Proteomes" id="UP000019116">
    <property type="component" value="Chromosome 3D"/>
</dbReference>
<comment type="similarity">
    <text evidence="2">Belongs to the GST superfamily. Tau family.</text>
</comment>
<dbReference type="SUPFAM" id="SSF52833">
    <property type="entry name" value="Thioredoxin-like"/>
    <property type="match status" value="1"/>
</dbReference>
<comment type="subcellular location">
    <subcellularLocation>
        <location evidence="4">Cytoplasm</location>
        <location evidence="4">Cytosol</location>
    </subcellularLocation>
</comment>
<dbReference type="PROSITE" id="PS50404">
    <property type="entry name" value="GST_NTER"/>
    <property type="match status" value="1"/>
</dbReference>
<keyword evidence="8" id="KW-1185">Reference proteome</keyword>
<evidence type="ECO:0000259" key="5">
    <source>
        <dbReference type="PROSITE" id="PS50404"/>
    </source>
</evidence>
<dbReference type="STRING" id="4565.A0A3B6GV61"/>
<evidence type="ECO:0000313" key="7">
    <source>
        <dbReference type="EnsemblPlants" id="TraesCS3D02G261100.1"/>
    </source>
</evidence>
<dbReference type="SUPFAM" id="SSF47616">
    <property type="entry name" value="GST C-terminal domain-like"/>
    <property type="match status" value="1"/>
</dbReference>
<dbReference type="Gene3D" id="3.40.30.10">
    <property type="entry name" value="Glutaredoxin"/>
    <property type="match status" value="1"/>
</dbReference>
<dbReference type="Gramene" id="TraesARI3D03G01939600.1">
    <property type="protein sequence ID" value="TraesARI3D03G01939600.1"/>
    <property type="gene ID" value="TraesARI3D03G01939600"/>
</dbReference>
<dbReference type="Gramene" id="TraesROB_scaffold_067592_01G000100.1">
    <property type="protein sequence ID" value="TraesROB_scaffold_067592_01G000100.1"/>
    <property type="gene ID" value="TraesROB_scaffold_067592_01G000100"/>
</dbReference>
<dbReference type="GO" id="GO:0004364">
    <property type="term" value="F:glutathione transferase activity"/>
    <property type="evidence" value="ECO:0000318"/>
    <property type="project" value="GO_Central"/>
</dbReference>
<dbReference type="PROSITE" id="PS50405">
    <property type="entry name" value="GST_CTER"/>
    <property type="match status" value="1"/>
</dbReference>
<dbReference type="Gramene" id="TraesLAC3D03G01847610.1">
    <property type="protein sequence ID" value="TraesLAC3D03G01847610.1"/>
    <property type="gene ID" value="TraesLAC3D03G01847610"/>
</dbReference>
<dbReference type="InterPro" id="IPR036282">
    <property type="entry name" value="Glutathione-S-Trfase_C_sf"/>
</dbReference>
<dbReference type="GeneID" id="123074672"/>
<reference evidence="7" key="1">
    <citation type="submission" date="2018-08" db="EMBL/GenBank/DDBJ databases">
        <authorList>
            <person name="Rossello M."/>
        </authorList>
    </citation>
    <scope>NUCLEOTIDE SEQUENCE [LARGE SCALE GENOMIC DNA]</scope>
    <source>
        <strain evidence="7">cv. Chinese Spring</strain>
    </source>
</reference>
<dbReference type="SFLD" id="SFLDS00019">
    <property type="entry name" value="Glutathione_Transferase_(cytos"/>
    <property type="match status" value="1"/>
</dbReference>
<sequence length="237" mass="25989">MTGGGGEEGELQLLGAWMSPWVIRVKVALQMKGLSYEYIEEDLQHKSDLLLGSNPVHKKVPVLIHDGRPVCESLVVLEYVDEAWAGAGTPLLPADPHDRAVARFWATYVNDTFFPSWRPLFRATTAEQRAEAYEKVLPQVETLERALTECSKGKAFFGGDAVGIVDLALGSFVVWIRAVDEFGGTSLLDEARVPGLAAWAERFMAVDAVEEVMPEAVRIMEHYKGFLAKLAAPAASS</sequence>
<accession>A0A3B6GV61</accession>
<dbReference type="GO" id="GO:0005829">
    <property type="term" value="C:cytosol"/>
    <property type="evidence" value="ECO:0007669"/>
    <property type="project" value="UniProtKB-SubCell"/>
</dbReference>
<protein>
    <recommendedName>
        <fullName evidence="4">Glutathione S-transferase</fullName>
        <ecNumber evidence="4">2.5.1.18</ecNumber>
    </recommendedName>
</protein>
<dbReference type="PANTHER" id="PTHR11260">
    <property type="entry name" value="GLUTATHIONE S-TRANSFERASE, GST, SUPERFAMILY, GST DOMAIN CONTAINING"/>
    <property type="match status" value="1"/>
</dbReference>
<comment type="function">
    <text evidence="4">Is involved in the conjugation of reduced glutathione to a wide number of exogenous and endogenous hydrophobic electrophiles.</text>
</comment>
<dbReference type="CDD" id="cd03185">
    <property type="entry name" value="GST_C_Tau"/>
    <property type="match status" value="1"/>
</dbReference>
<dbReference type="CDD" id="cd03058">
    <property type="entry name" value="GST_N_Tau"/>
    <property type="match status" value="1"/>
</dbReference>
<dbReference type="Gramene" id="TraesPARA_EIv1.0_1117500.1">
    <property type="protein sequence ID" value="TraesPARA_EIv1.0_1117500.1.CDS"/>
    <property type="gene ID" value="TraesPARA_EIv1.0_1117500"/>
</dbReference>
<evidence type="ECO:0000256" key="2">
    <source>
        <dbReference type="ARBA" id="ARBA00025743"/>
    </source>
</evidence>
<evidence type="ECO:0000256" key="1">
    <source>
        <dbReference type="ARBA" id="ARBA00022679"/>
    </source>
</evidence>
<dbReference type="GO" id="GO:0006749">
    <property type="term" value="P:glutathione metabolic process"/>
    <property type="evidence" value="ECO:0000318"/>
    <property type="project" value="GO_Central"/>
</dbReference>
<gene>
    <name evidence="7" type="primary">LOC123074672</name>
</gene>
<dbReference type="Pfam" id="PF02798">
    <property type="entry name" value="GST_N"/>
    <property type="match status" value="1"/>
</dbReference>
<proteinExistence type="inferred from homology"/>
<dbReference type="InterPro" id="IPR036249">
    <property type="entry name" value="Thioredoxin-like_sf"/>
</dbReference>
<evidence type="ECO:0000256" key="4">
    <source>
        <dbReference type="RuleBase" id="RU369102"/>
    </source>
</evidence>
<dbReference type="Gramene" id="TraesWEE_scaffold_010035_01G000100.1">
    <property type="protein sequence ID" value="TraesWEE_scaffold_010035_01G000100.1"/>
    <property type="gene ID" value="TraesWEE_scaffold_010035_01G000100"/>
</dbReference>
<dbReference type="InterPro" id="IPR045074">
    <property type="entry name" value="GST_C_Tau"/>
</dbReference>
<dbReference type="Gramene" id="TraesCAD_scaffold_103170_01G000300.1">
    <property type="protein sequence ID" value="TraesCAD_scaffold_103170_01G000300.1"/>
    <property type="gene ID" value="TraesCAD_scaffold_103170_01G000300"/>
</dbReference>
<dbReference type="GO" id="GO:0005737">
    <property type="term" value="C:cytoplasm"/>
    <property type="evidence" value="ECO:0000318"/>
    <property type="project" value="GO_Central"/>
</dbReference>
<comment type="catalytic activity">
    <reaction evidence="3 4">
        <text>RX + glutathione = an S-substituted glutathione + a halide anion + H(+)</text>
        <dbReference type="Rhea" id="RHEA:16437"/>
        <dbReference type="ChEBI" id="CHEBI:15378"/>
        <dbReference type="ChEBI" id="CHEBI:16042"/>
        <dbReference type="ChEBI" id="CHEBI:17792"/>
        <dbReference type="ChEBI" id="CHEBI:57925"/>
        <dbReference type="ChEBI" id="CHEBI:90779"/>
        <dbReference type="EC" id="2.5.1.18"/>
    </reaction>
</comment>
<dbReference type="AlphaFoldDB" id="A0A3B6GV61"/>
<dbReference type="OMA" id="AARFWAN"/>
<dbReference type="Gramene" id="TraesSYM3D03G01929820.1">
    <property type="protein sequence ID" value="TraesSYM3D03G01929820.1"/>
    <property type="gene ID" value="TraesSYM3D03G01929820"/>
</dbReference>
<dbReference type="Gramene" id="TraesLDM3D03G01904350.1">
    <property type="protein sequence ID" value="TraesLDM3D03G01904350.1"/>
    <property type="gene ID" value="TraesLDM3D03G01904350"/>
</dbReference>
<evidence type="ECO:0000259" key="6">
    <source>
        <dbReference type="PROSITE" id="PS50405"/>
    </source>
</evidence>
<dbReference type="OrthoDB" id="4951845at2759"/>
<organism evidence="7">
    <name type="scientific">Triticum aestivum</name>
    <name type="common">Wheat</name>
    <dbReference type="NCBI Taxonomy" id="4565"/>
    <lineage>
        <taxon>Eukaryota</taxon>
        <taxon>Viridiplantae</taxon>
        <taxon>Streptophyta</taxon>
        <taxon>Embryophyta</taxon>
        <taxon>Tracheophyta</taxon>
        <taxon>Spermatophyta</taxon>
        <taxon>Magnoliopsida</taxon>
        <taxon>Liliopsida</taxon>
        <taxon>Poales</taxon>
        <taxon>Poaceae</taxon>
        <taxon>BOP clade</taxon>
        <taxon>Pooideae</taxon>
        <taxon>Triticodae</taxon>
        <taxon>Triticeae</taxon>
        <taxon>Triticinae</taxon>
        <taxon>Triticum</taxon>
    </lineage>
</organism>
<dbReference type="Gramene" id="TraesCS3D02G261100.1">
    <property type="protein sequence ID" value="TraesCS3D02G261100.1"/>
    <property type="gene ID" value="TraesCS3D02G261100"/>
</dbReference>
<dbReference type="Gene3D" id="1.20.1050.10">
    <property type="match status" value="1"/>
</dbReference>
<dbReference type="Gramene" id="TraesCS3D03G0608100.1">
    <property type="protein sequence ID" value="TraesCS3D03G0608100.1.CDS"/>
    <property type="gene ID" value="TraesCS3D03G0608100"/>
</dbReference>
<dbReference type="EnsemblPlants" id="TraesCS3D02G261100.1">
    <property type="protein sequence ID" value="TraesCS3D02G261100.1"/>
    <property type="gene ID" value="TraesCS3D02G261100"/>
</dbReference>
<dbReference type="InterPro" id="IPR010987">
    <property type="entry name" value="Glutathione-S-Trfase_C-like"/>
</dbReference>
<dbReference type="RefSeq" id="XP_044353385.1">
    <property type="nucleotide sequence ID" value="XM_044497450.1"/>
</dbReference>
<keyword evidence="4" id="KW-0963">Cytoplasm</keyword>
<reference evidence="7" key="2">
    <citation type="submission" date="2018-10" db="UniProtKB">
        <authorList>
            <consortium name="EnsemblPlants"/>
        </authorList>
    </citation>
    <scope>IDENTIFICATION</scope>
</reference>
<dbReference type="PANTHER" id="PTHR11260:SF751">
    <property type="entry name" value="OS01G0692000 PROTEIN"/>
    <property type="match status" value="1"/>
</dbReference>
<dbReference type="Gramene" id="TraesKAR3D01G0265060.1">
    <property type="protein sequence ID" value="cds.TraesKAR3D01G0265060.1"/>
    <property type="gene ID" value="TraesKAR3D01G0265060"/>
</dbReference>
<dbReference type="FunFam" id="3.40.30.10:FF:000044">
    <property type="entry name" value="Glutathione S-transferase GSTU6"/>
    <property type="match status" value="1"/>
</dbReference>
<dbReference type="SFLD" id="SFLDG01152">
    <property type="entry name" value="Main.3:_Omega-_and_Tau-like"/>
    <property type="match status" value="1"/>
</dbReference>
<dbReference type="Gramene" id="TraesSTA3D03G01901000.1">
    <property type="protein sequence ID" value="TraesSTA3D03G01901000.1"/>
    <property type="gene ID" value="TraesSTA3D03G01901000"/>
</dbReference>
<dbReference type="SFLD" id="SFLDG00358">
    <property type="entry name" value="Main_(cytGST)"/>
    <property type="match status" value="1"/>
</dbReference>
<evidence type="ECO:0000313" key="8">
    <source>
        <dbReference type="Proteomes" id="UP000019116"/>
    </source>
</evidence>
<dbReference type="EC" id="2.5.1.18" evidence="4"/>
<dbReference type="SMR" id="A0A3B6GV61"/>
<dbReference type="InterPro" id="IPR004045">
    <property type="entry name" value="Glutathione_S-Trfase_N"/>
</dbReference>
<keyword evidence="1 4" id="KW-0808">Transferase</keyword>
<feature type="domain" description="GST N-terminal" evidence="5">
    <location>
        <begin position="9"/>
        <end position="88"/>
    </location>
</feature>
<dbReference type="Pfam" id="PF13410">
    <property type="entry name" value="GST_C_2"/>
    <property type="match status" value="1"/>
</dbReference>